<keyword evidence="3" id="KW-1185">Reference proteome</keyword>
<gene>
    <name evidence="2" type="ORF">NP064_08670</name>
</gene>
<accession>A0ABY5KW43</accession>
<dbReference type="Pfam" id="PF01636">
    <property type="entry name" value="APH"/>
    <property type="match status" value="1"/>
</dbReference>
<evidence type="ECO:0000259" key="1">
    <source>
        <dbReference type="Pfam" id="PF01636"/>
    </source>
</evidence>
<dbReference type="CDD" id="cd05155">
    <property type="entry name" value="APH_ChoK_like_1"/>
    <property type="match status" value="1"/>
</dbReference>
<organism evidence="2 3">
    <name type="scientific">Cellulomonas chengniuliangii</name>
    <dbReference type="NCBI Taxonomy" id="2968084"/>
    <lineage>
        <taxon>Bacteria</taxon>
        <taxon>Bacillati</taxon>
        <taxon>Actinomycetota</taxon>
        <taxon>Actinomycetes</taxon>
        <taxon>Micrococcales</taxon>
        <taxon>Cellulomonadaceae</taxon>
        <taxon>Cellulomonas</taxon>
    </lineage>
</organism>
<dbReference type="SUPFAM" id="SSF56112">
    <property type="entry name" value="Protein kinase-like (PK-like)"/>
    <property type="match status" value="1"/>
</dbReference>
<protein>
    <submittedName>
        <fullName evidence="2">Aminoglycoside phosphotransferase family protein</fullName>
    </submittedName>
</protein>
<dbReference type="RefSeq" id="WP_227569251.1">
    <property type="nucleotide sequence ID" value="NZ_CP101988.1"/>
</dbReference>
<reference evidence="2 3" key="1">
    <citation type="submission" date="2022-07" db="EMBL/GenBank/DDBJ databases">
        <title>Novel species in genus cellulomonas.</title>
        <authorList>
            <person name="Ye L."/>
        </authorList>
    </citation>
    <scope>NUCLEOTIDE SEQUENCE [LARGE SCALE GENOMIC DNA]</scope>
    <source>
        <strain evidence="3">zg-Y338</strain>
    </source>
</reference>
<evidence type="ECO:0000313" key="2">
    <source>
        <dbReference type="EMBL" id="UUI73923.1"/>
    </source>
</evidence>
<sequence length="302" mass="32474">MADRPVAEVDITPALAARLVAEQHPDLAHLPVRLVTSGWDNAVLRLGPDLALRLPRRQQAAQLVLNEQRWLPVLAPALAPETDGDGVGVPVPVRVGAPSGGYPWSWSVVPWFAGRSAVTVPARERASLAEPLAEVLARLHVPAPAEAPVNPVRGGALDSRTEAVRGRLASGLIARTDRLGQLWDELVRMPRWPGPPLWAHGDVHPGNLVVRDDGGLRALVDFGDITCGDPATDLATAWLTFDPAGRERFRSRLDALHAYDDHVWARARGWALCMGTALAAHSDDSPAYAELGAHTLEQVLEG</sequence>
<dbReference type="PANTHER" id="PTHR21310">
    <property type="entry name" value="AMINOGLYCOSIDE PHOSPHOTRANSFERASE-RELATED-RELATED"/>
    <property type="match status" value="1"/>
</dbReference>
<dbReference type="EMBL" id="CP101988">
    <property type="protein sequence ID" value="UUI73923.1"/>
    <property type="molecule type" value="Genomic_DNA"/>
</dbReference>
<evidence type="ECO:0000313" key="3">
    <source>
        <dbReference type="Proteomes" id="UP001316189"/>
    </source>
</evidence>
<dbReference type="PANTHER" id="PTHR21310:SF42">
    <property type="entry name" value="BIFUNCTIONAL AAC_APH"/>
    <property type="match status" value="1"/>
</dbReference>
<feature type="domain" description="Aminoglycoside phosphotransferase" evidence="1">
    <location>
        <begin position="32"/>
        <end position="270"/>
    </location>
</feature>
<dbReference type="InterPro" id="IPR002575">
    <property type="entry name" value="Aminoglycoside_PTrfase"/>
</dbReference>
<proteinExistence type="predicted"/>
<dbReference type="Proteomes" id="UP001316189">
    <property type="component" value="Chromosome"/>
</dbReference>
<dbReference type="InterPro" id="IPR051678">
    <property type="entry name" value="AGP_Transferase"/>
</dbReference>
<dbReference type="InterPro" id="IPR011009">
    <property type="entry name" value="Kinase-like_dom_sf"/>
</dbReference>
<dbReference type="Gene3D" id="3.30.200.20">
    <property type="entry name" value="Phosphorylase Kinase, domain 1"/>
    <property type="match status" value="1"/>
</dbReference>
<name>A0ABY5KW43_9CELL</name>
<dbReference type="Gene3D" id="3.90.1200.10">
    <property type="match status" value="1"/>
</dbReference>